<accession>A9KSZ3</accession>
<feature type="transmembrane region" description="Helical" evidence="1">
    <location>
        <begin position="125"/>
        <end position="152"/>
    </location>
</feature>
<dbReference type="Proteomes" id="UP000000370">
    <property type="component" value="Chromosome"/>
</dbReference>
<keyword evidence="1" id="KW-0472">Membrane</keyword>
<feature type="transmembrane region" description="Helical" evidence="1">
    <location>
        <begin position="164"/>
        <end position="187"/>
    </location>
</feature>
<sequence>MRGNFDYSGRLVRFILRRERIVSSLWIVILALFSIVIAPTLGNNFDATSRQAFVETLKNPGMIALMGPIYGVDNYTVGAMYSNTMFLWVIMAVVVMNVFLVVRHTRGDEEKGRSEVLRSLPTGRLANLNATMITAVVVNVALALVTGLGLAAMRVESMDLAGSMLFGVAIGAAGLFFAAVAAVFAQLSVTSRGAIAYSFVAFGILYFIRAIGDINSETLSLICPLGLIQRTQIYVENHWWPVPILLLETVGVTAIAYALNSIRDMEQGFIPAKPGRKEASVFLRSPFGLSLRLLRNSLIAWFIVMFSLGAAYGSILGDIDRFVGQSDFYQKIIKINDEFSIAKMFITMVTSILSLIGTIPVIIAALKLRSEEKDGRMEHVLSRAVSRTKYLACYVVLSFLSSVLFQCAIALGIYTAAVSVMPNPSELSLGYLLQANLVYLPALWVMIGGAILLIGLLPKATVAIWGYFGFTFFAAFIGMAAGLPEWLNKLNPFGYIPQLPTDTINFVTLVILTVIAAILTAVGFIFYRKRDMMA</sequence>
<dbReference type="HOGENOM" id="CLU_036785_2_0_9"/>
<dbReference type="STRING" id="357809.Cphy_1835"/>
<keyword evidence="1" id="KW-1133">Transmembrane helix</keyword>
<feature type="transmembrane region" description="Helical" evidence="1">
    <location>
        <begin position="503"/>
        <end position="527"/>
    </location>
</feature>
<feature type="transmembrane region" description="Helical" evidence="1">
    <location>
        <begin position="194"/>
        <end position="212"/>
    </location>
</feature>
<feature type="transmembrane region" description="Helical" evidence="1">
    <location>
        <begin position="298"/>
        <end position="317"/>
    </location>
</feature>
<feature type="transmembrane region" description="Helical" evidence="1">
    <location>
        <begin position="239"/>
        <end position="259"/>
    </location>
</feature>
<organism evidence="2 3">
    <name type="scientific">Lachnoclostridium phytofermentans (strain ATCC 700394 / DSM 18823 / ISDg)</name>
    <name type="common">Clostridium phytofermentans</name>
    <dbReference type="NCBI Taxonomy" id="357809"/>
    <lineage>
        <taxon>Bacteria</taxon>
        <taxon>Bacillati</taxon>
        <taxon>Bacillota</taxon>
        <taxon>Clostridia</taxon>
        <taxon>Lachnospirales</taxon>
        <taxon>Lachnospiraceae</taxon>
    </lineage>
</organism>
<dbReference type="KEGG" id="cpy:Cphy_1835"/>
<dbReference type="eggNOG" id="COG3559">
    <property type="taxonomic scope" value="Bacteria"/>
</dbReference>
<protein>
    <submittedName>
        <fullName evidence="2">Putative ABC-2 type transport system permease protein</fullName>
    </submittedName>
</protein>
<feature type="transmembrane region" description="Helical" evidence="1">
    <location>
        <begin position="85"/>
        <end position="104"/>
    </location>
</feature>
<feature type="transmembrane region" description="Helical" evidence="1">
    <location>
        <begin position="464"/>
        <end position="483"/>
    </location>
</feature>
<feature type="transmembrane region" description="Helical" evidence="1">
    <location>
        <begin position="21"/>
        <end position="41"/>
    </location>
</feature>
<keyword evidence="3" id="KW-1185">Reference proteome</keyword>
<name>A9KSZ3_LACP7</name>
<dbReference type="AlphaFoldDB" id="A9KSZ3"/>
<proteinExistence type="predicted"/>
<feature type="transmembrane region" description="Helical" evidence="1">
    <location>
        <begin position="437"/>
        <end position="457"/>
    </location>
</feature>
<evidence type="ECO:0000256" key="1">
    <source>
        <dbReference type="SAM" id="Phobius"/>
    </source>
</evidence>
<feature type="transmembrane region" description="Helical" evidence="1">
    <location>
        <begin position="391"/>
        <end position="417"/>
    </location>
</feature>
<keyword evidence="1" id="KW-0812">Transmembrane</keyword>
<gene>
    <name evidence="2" type="ordered locus">Cphy_1835</name>
</gene>
<reference evidence="3" key="1">
    <citation type="submission" date="2007-11" db="EMBL/GenBank/DDBJ databases">
        <title>Complete genome sequence of Clostridium phytofermentans ISDg.</title>
        <authorList>
            <person name="Leschine S.B."/>
            <person name="Warnick T.A."/>
            <person name="Blanchard J.L."/>
            <person name="Schnell D.J."/>
            <person name="Petit E.L."/>
            <person name="LaTouf W.G."/>
            <person name="Copeland A."/>
            <person name="Lucas S."/>
            <person name="Lapidus A."/>
            <person name="Barry K."/>
            <person name="Glavina del Rio T."/>
            <person name="Dalin E."/>
            <person name="Tice H."/>
            <person name="Pitluck S."/>
            <person name="Kiss H."/>
            <person name="Brettin T."/>
            <person name="Bruce D."/>
            <person name="Detter J.C."/>
            <person name="Han C."/>
            <person name="Kuske C."/>
            <person name="Schmutz J."/>
            <person name="Larimer F."/>
            <person name="Land M."/>
            <person name="Hauser L."/>
            <person name="Kyrpides N."/>
            <person name="Kim E.A."/>
            <person name="Richardson P."/>
        </authorList>
    </citation>
    <scope>NUCLEOTIDE SEQUENCE [LARGE SCALE GENOMIC DNA]</scope>
    <source>
        <strain evidence="3">ATCC 700394 / DSM 18823 / ISDg</strain>
    </source>
</reference>
<dbReference type="EMBL" id="CP000885">
    <property type="protein sequence ID" value="ABX42204.1"/>
    <property type="molecule type" value="Genomic_DNA"/>
</dbReference>
<feature type="transmembrane region" description="Helical" evidence="1">
    <location>
        <begin position="344"/>
        <end position="366"/>
    </location>
</feature>
<evidence type="ECO:0000313" key="2">
    <source>
        <dbReference type="EMBL" id="ABX42204.1"/>
    </source>
</evidence>
<evidence type="ECO:0000313" key="3">
    <source>
        <dbReference type="Proteomes" id="UP000000370"/>
    </source>
</evidence>